<evidence type="ECO:0008006" key="3">
    <source>
        <dbReference type="Google" id="ProtNLM"/>
    </source>
</evidence>
<keyword evidence="2" id="KW-1185">Reference proteome</keyword>
<dbReference type="AlphaFoldDB" id="A0A2T2YAL3"/>
<dbReference type="Proteomes" id="UP000240357">
    <property type="component" value="Unassembled WGS sequence"/>
</dbReference>
<protein>
    <recommendedName>
        <fullName evidence="3">Ig-like domain-containing protein</fullName>
    </recommendedName>
</protein>
<accession>A0A2T2YAL3</accession>
<sequence>MYPLKLAIPKPGNYRVRVSYAEDATIFRSNVNVKGNPFSIPNVIALNGASFEDDTLTTAYYYLYNQQVKALNCPSERVAVVAQLISTIQATVRATGSATICPGDKVILAANFPAGVSFQWQKDDVLIPGATQLTYPATQSGKYSLAVFTGECVLPSTNSIQVTVNALTKPSISVLDTTLLTSSNTSKNQWFLDGVAISGATSATWVAKKAGNYSVMVTNNNCSVVSELVYVFVEEPPIIQNLTLYPNPAISNYIII</sequence>
<comment type="caution">
    <text evidence="1">The sequence shown here is derived from an EMBL/GenBank/DDBJ whole genome shotgun (WGS) entry which is preliminary data.</text>
</comment>
<reference evidence="1 2" key="1">
    <citation type="submission" date="2018-03" db="EMBL/GenBank/DDBJ databases">
        <title>Adhaeribacter sp. HMF7605 Genome sequencing and assembly.</title>
        <authorList>
            <person name="Kang H."/>
            <person name="Kang J."/>
            <person name="Cha I."/>
            <person name="Kim H."/>
            <person name="Joh K."/>
        </authorList>
    </citation>
    <scope>NUCLEOTIDE SEQUENCE [LARGE SCALE GENOMIC DNA]</scope>
    <source>
        <strain evidence="1 2">HMF7605</strain>
    </source>
</reference>
<proteinExistence type="predicted"/>
<organism evidence="1 2">
    <name type="scientific">Adhaeribacter arboris</name>
    <dbReference type="NCBI Taxonomy" id="2072846"/>
    <lineage>
        <taxon>Bacteria</taxon>
        <taxon>Pseudomonadati</taxon>
        <taxon>Bacteroidota</taxon>
        <taxon>Cytophagia</taxon>
        <taxon>Cytophagales</taxon>
        <taxon>Hymenobacteraceae</taxon>
        <taxon>Adhaeribacter</taxon>
    </lineage>
</organism>
<evidence type="ECO:0000313" key="2">
    <source>
        <dbReference type="Proteomes" id="UP000240357"/>
    </source>
</evidence>
<dbReference type="EMBL" id="PYFT01000001">
    <property type="protein sequence ID" value="PSR52552.1"/>
    <property type="molecule type" value="Genomic_DNA"/>
</dbReference>
<evidence type="ECO:0000313" key="1">
    <source>
        <dbReference type="EMBL" id="PSR52552.1"/>
    </source>
</evidence>
<name>A0A2T2YAL3_9BACT</name>
<dbReference type="OrthoDB" id="863268at2"/>
<gene>
    <name evidence="1" type="ORF">AHMF7605_02930</name>
</gene>
<dbReference type="RefSeq" id="WP_106926285.1">
    <property type="nucleotide sequence ID" value="NZ_PYFT01000001.1"/>
</dbReference>